<dbReference type="EMBL" id="SSXO01000001">
    <property type="protein sequence ID" value="TII01162.1"/>
    <property type="molecule type" value="Genomic_DNA"/>
</dbReference>
<gene>
    <name evidence="2" type="ORF">FAJ39_02200</name>
</gene>
<evidence type="ECO:0000313" key="2">
    <source>
        <dbReference type="EMBL" id="TII01162.1"/>
    </source>
</evidence>
<feature type="region of interest" description="Disordered" evidence="1">
    <location>
        <begin position="48"/>
        <end position="96"/>
    </location>
</feature>
<dbReference type="AlphaFoldDB" id="A0A4T2GQL0"/>
<evidence type="ECO:0000313" key="3">
    <source>
        <dbReference type="Proteomes" id="UP000305165"/>
    </source>
</evidence>
<sequence length="117" mass="11803">MSIIEKAKAHPKTLLATVAIASLTAGFAGGMGIGKLSTATAQSALANQALQQGTVPPTGTEQGMIPPDRAGRGMTPPDVTSGVTASSTTTNPNSSDAVNALKEKNQEIKAQIESSNQ</sequence>
<dbReference type="Proteomes" id="UP000305165">
    <property type="component" value="Unassembled WGS sequence"/>
</dbReference>
<accession>A0A4T2GQL0</accession>
<name>A0A4T2GQL0_STRSU</name>
<organism evidence="2 3">
    <name type="scientific">Streptococcus suis</name>
    <dbReference type="NCBI Taxonomy" id="1307"/>
    <lineage>
        <taxon>Bacteria</taxon>
        <taxon>Bacillati</taxon>
        <taxon>Bacillota</taxon>
        <taxon>Bacilli</taxon>
        <taxon>Lactobacillales</taxon>
        <taxon>Streptococcaceae</taxon>
        <taxon>Streptococcus</taxon>
    </lineage>
</organism>
<reference evidence="2 3" key="1">
    <citation type="submission" date="2019-04" db="EMBL/GenBank/DDBJ databases">
        <title>Genome analysis of Streptococcus suis strain WUSS424.</title>
        <authorList>
            <person name="Chen H."/>
            <person name="Gao X."/>
            <person name="Wu Z."/>
        </authorList>
    </citation>
    <scope>NUCLEOTIDE SEQUENCE [LARGE SCALE GENOMIC DNA]</scope>
    <source>
        <strain evidence="2 3">WUSS424</strain>
    </source>
</reference>
<evidence type="ECO:0000256" key="1">
    <source>
        <dbReference type="SAM" id="MobiDB-lite"/>
    </source>
</evidence>
<feature type="compositionally biased region" description="Low complexity" evidence="1">
    <location>
        <begin position="79"/>
        <end position="95"/>
    </location>
</feature>
<comment type="caution">
    <text evidence="2">The sequence shown here is derived from an EMBL/GenBank/DDBJ whole genome shotgun (WGS) entry which is preliminary data.</text>
</comment>
<protein>
    <submittedName>
        <fullName evidence="2">Uncharacterized protein</fullName>
    </submittedName>
</protein>
<proteinExistence type="predicted"/>